<dbReference type="OrthoDB" id="24630at2759"/>
<feature type="region of interest" description="Disordered" evidence="1">
    <location>
        <begin position="638"/>
        <end position="672"/>
    </location>
</feature>
<dbReference type="AlphaFoldDB" id="W3VT24"/>
<evidence type="ECO:0000256" key="1">
    <source>
        <dbReference type="SAM" id="MobiDB-lite"/>
    </source>
</evidence>
<gene>
    <name evidence="2" type="ORF">PaG_00599</name>
</gene>
<evidence type="ECO:0000313" key="2">
    <source>
        <dbReference type="EMBL" id="ETS64655.1"/>
    </source>
</evidence>
<feature type="region of interest" description="Disordered" evidence="1">
    <location>
        <begin position="149"/>
        <end position="170"/>
    </location>
</feature>
<dbReference type="GO" id="GO:0005802">
    <property type="term" value="C:trans-Golgi network"/>
    <property type="evidence" value="ECO:0007669"/>
    <property type="project" value="TreeGrafter"/>
</dbReference>
<reference evidence="2 3" key="1">
    <citation type="journal article" date="2014" name="Genome Announc.">
        <title>Genome sequence of the basidiomycetous fungus Pseudozyma aphidis DSM70725, an efficient producer of biosurfactant mannosylerythritol lipids.</title>
        <authorList>
            <person name="Lorenz S."/>
            <person name="Guenther M."/>
            <person name="Grumaz C."/>
            <person name="Rupp S."/>
            <person name="Zibek S."/>
            <person name="Sohn K."/>
        </authorList>
    </citation>
    <scope>NUCLEOTIDE SEQUENCE [LARGE SCALE GENOMIC DNA]</scope>
    <source>
        <strain evidence="3">ATCC 32657 / CBS 517.83 / DSM 70725 / JCM 10318 / NBRC 10182 / NRRL Y-7954 / St-0401</strain>
    </source>
</reference>
<dbReference type="InterPro" id="IPR024662">
    <property type="entry name" value="Trs65"/>
</dbReference>
<dbReference type="HOGENOM" id="CLU_313124_0_0_1"/>
<evidence type="ECO:0000313" key="3">
    <source>
        <dbReference type="Proteomes" id="UP000019462"/>
    </source>
</evidence>
<dbReference type="PANTHER" id="PTHR28159">
    <property type="entry name" value="TRAFFICKING PROTEIN PARTICLE COMPLEX II-SPECIFIC SUBUNIT 65"/>
    <property type="match status" value="1"/>
</dbReference>
<dbReference type="GO" id="GO:1990071">
    <property type="term" value="C:TRAPPII protein complex"/>
    <property type="evidence" value="ECO:0007669"/>
    <property type="project" value="InterPro"/>
</dbReference>
<name>W3VT24_MOEAP</name>
<feature type="compositionally biased region" description="Polar residues" evidence="1">
    <location>
        <begin position="647"/>
        <end position="659"/>
    </location>
</feature>
<protein>
    <submittedName>
        <fullName evidence="2">Uncharacterized protein</fullName>
    </submittedName>
</protein>
<comment type="caution">
    <text evidence="2">The sequence shown here is derived from an EMBL/GenBank/DDBJ whole genome shotgun (WGS) entry which is preliminary data.</text>
</comment>
<proteinExistence type="predicted"/>
<keyword evidence="3" id="KW-1185">Reference proteome</keyword>
<sequence length="951" mass="100542">MTRTGIQSRIDSTRLDSTLSRNAPPQESQFVVYLGLTTCRVRAQTNCDFAVQHAILHLLLLHRHHHHHPNTCTHGLPGSGSVSTTLLPAKATTTMASPAQVLADLLSKARLSLHIPASPTSSKSLVYFDEILNVEIVLSFPTDPLLPPARTASSHQLPLPSLPSPSQPHSDDIPAYLGALLACLHVNLATDYVPESSSESAIAQSKSTNPYEPLSTVQLGFEHLQLLPSHATHSNPASAAHAAVRAFSISWAGNQPPQPHRTLRDSPDSSTTASHRAHLDHDTRNWNVHWHCRVPVNFVATPFAPLLAVTAALTLRLDGAILEHHLPANTSRKFVRAGFSHSLLAPLHEGPVYPDESPTQSQARATASAALGLDGPNGLGSFLAHLPKETVGGNNSVVTPRSGAAALSSIHQRRNQALSPVLADAQQSSTRADGNGDLAALSAGTQIGSAAARHAGQAGAQDKAGLHIYKRSTRAILPLKTGLNVRMRTLLTQHNPGLGRRHRDAEEMQSSRLVLCVELENPLESPSEFVVNDILIKIEQHSQAGKVSATPLHALASVLPIHLDPGSQHNLLFYVAADPKSNALEGVVSKMATRNVNITISGRPSGTNDDFDSQWNCNLELSSVLADTAKVAGIANAARPARERPSQVGQVAGTPQYSASALRDTHTGGGGRSISMQSGVLAEMRTPRPGQLGMGFPSRSAQRHFSTASIGASPSQSTPAPVGFLDKAKQRAANRNSIIATRPEPVVKPWTTMSSTDAQADGLVVLSSIRRPQINAHGQVSFHSSLGHDGVARPSIATGAKAVDQNRLQFQSGDTAMLQLALLSKATASISNITLTWVARPNPSSESKRDSMDKGRLMDADSARLKSALLSARADASNGLVPVQTHVDLQASIGPGQTANTTLALTCLSPGYHVLPPLKLAYTITTPAGADANHSVLLDGLGSVHVVPAAV</sequence>
<dbReference type="PANTHER" id="PTHR28159:SF1">
    <property type="entry name" value="TRAFFICKING PROTEIN PARTICLE COMPLEX II-SPECIFIC SUBUNIT 65"/>
    <property type="match status" value="1"/>
</dbReference>
<dbReference type="Proteomes" id="UP000019462">
    <property type="component" value="Unassembled WGS sequence"/>
</dbReference>
<feature type="region of interest" description="Disordered" evidence="1">
    <location>
        <begin position="1"/>
        <end position="22"/>
    </location>
</feature>
<feature type="region of interest" description="Disordered" evidence="1">
    <location>
        <begin position="251"/>
        <end position="276"/>
    </location>
</feature>
<dbReference type="GO" id="GO:0006891">
    <property type="term" value="P:intra-Golgi vesicle-mediated transport"/>
    <property type="evidence" value="ECO:0007669"/>
    <property type="project" value="InterPro"/>
</dbReference>
<organism evidence="2 3">
    <name type="scientific">Moesziomyces aphidis</name>
    <name type="common">Pseudozyma aphidis</name>
    <dbReference type="NCBI Taxonomy" id="84754"/>
    <lineage>
        <taxon>Eukaryota</taxon>
        <taxon>Fungi</taxon>
        <taxon>Dikarya</taxon>
        <taxon>Basidiomycota</taxon>
        <taxon>Ustilaginomycotina</taxon>
        <taxon>Ustilaginomycetes</taxon>
        <taxon>Ustilaginales</taxon>
        <taxon>Ustilaginaceae</taxon>
        <taxon>Moesziomyces</taxon>
    </lineage>
</organism>
<accession>W3VT24</accession>
<dbReference type="EMBL" id="AWNI01000004">
    <property type="protein sequence ID" value="ETS64655.1"/>
    <property type="molecule type" value="Genomic_DNA"/>
</dbReference>